<gene>
    <name evidence="3" type="ORF">GCM10025862_24470</name>
</gene>
<dbReference type="SUPFAM" id="SSF53448">
    <property type="entry name" value="Nucleotide-diphospho-sugar transferases"/>
    <property type="match status" value="1"/>
</dbReference>
<feature type="domain" description="MannoseP isomerase/GMP-like beta-helix" evidence="2">
    <location>
        <begin position="350"/>
        <end position="397"/>
    </location>
</feature>
<dbReference type="EMBL" id="BSUJ01000001">
    <property type="protein sequence ID" value="GMA20426.1"/>
    <property type="molecule type" value="Genomic_DNA"/>
</dbReference>
<dbReference type="InterPro" id="IPR054566">
    <property type="entry name" value="ManC/GMP-like_b-helix"/>
</dbReference>
<dbReference type="PANTHER" id="PTHR46390:SF1">
    <property type="entry name" value="MANNOSE-1-PHOSPHATE GUANYLYLTRANSFERASE"/>
    <property type="match status" value="1"/>
</dbReference>
<comment type="caution">
    <text evidence="3">The sequence shown here is derived from an EMBL/GenBank/DDBJ whole genome shotgun (WGS) entry which is preliminary data.</text>
</comment>
<dbReference type="Gene3D" id="3.90.550.10">
    <property type="entry name" value="Spore Coat Polysaccharide Biosynthesis Protein SpsA, Chain A"/>
    <property type="match status" value="1"/>
</dbReference>
<accession>A0ABQ6HPN1</accession>
<dbReference type="InterPro" id="IPR005835">
    <property type="entry name" value="NTP_transferase_dom"/>
</dbReference>
<sequence length="406" mass="42855">MARDSTHDVVPPPLRTVYGRLLTAVVSTLGDRPASANATRRRWPRVMPMSRLWSIIPAGGAGTRLWPLSRERRPKFLLDLTGSGRSLLQQTVDRLAPLVEGRVLVVTGADHADQVRADLPELGEQAVLVEPSRKDSMAAIGLAAAVVEAQDPDAVVGSFAADHVIADPDRFRACVQEAVVLAEQGHLVTIGITPTGPATGFGYIRVGAPLDVPGAPRGRAVAEFVEKPDLETARGYLSTGEFLWNAGMFVARASTLLDLLADRDPSFAQRLRDIAADPASLAEVWPSLPRIAIDHAVAEPAAAAGRVAVVPGDFAWDDVGDFASLTGVLPTDSSGLAILGDPARVHGEGSSGLVVAGTERDVVVLGMTDVVVVDTGEVLLVTTRERAQDVKGVIERLKDAGRTDLA</sequence>
<keyword evidence="4" id="KW-1185">Reference proteome</keyword>
<name>A0ABQ6HPN1_9MICO</name>
<dbReference type="InterPro" id="IPR051161">
    <property type="entry name" value="Mannose-6P_isomerase_type2"/>
</dbReference>
<dbReference type="SUPFAM" id="SSF159283">
    <property type="entry name" value="Guanosine diphospho-D-mannose pyrophosphorylase/mannose-6-phosphate isomerase linker domain"/>
    <property type="match status" value="1"/>
</dbReference>
<protein>
    <submittedName>
        <fullName evidence="3">Mannose-1-phosphate guanyltransferase</fullName>
    </submittedName>
</protein>
<dbReference type="PANTHER" id="PTHR46390">
    <property type="entry name" value="MANNOSE-1-PHOSPHATE GUANYLYLTRANSFERASE"/>
    <property type="match status" value="1"/>
</dbReference>
<dbReference type="CDD" id="cd02509">
    <property type="entry name" value="GDP-M1P_Guanylyltransferase"/>
    <property type="match status" value="1"/>
</dbReference>
<dbReference type="InterPro" id="IPR029044">
    <property type="entry name" value="Nucleotide-diphossugar_trans"/>
</dbReference>
<feature type="domain" description="Nucleotidyl transferase" evidence="1">
    <location>
        <begin position="55"/>
        <end position="327"/>
    </location>
</feature>
<organism evidence="3 4">
    <name type="scientific">Arsenicicoccus piscis</name>
    <dbReference type="NCBI Taxonomy" id="673954"/>
    <lineage>
        <taxon>Bacteria</taxon>
        <taxon>Bacillati</taxon>
        <taxon>Actinomycetota</taxon>
        <taxon>Actinomycetes</taxon>
        <taxon>Micrococcales</taxon>
        <taxon>Intrasporangiaceae</taxon>
        <taxon>Arsenicicoccus</taxon>
    </lineage>
</organism>
<dbReference type="Pfam" id="PF00483">
    <property type="entry name" value="NTP_transferase"/>
    <property type="match status" value="1"/>
</dbReference>
<reference evidence="4" key="1">
    <citation type="journal article" date="2019" name="Int. J. Syst. Evol. Microbiol.">
        <title>The Global Catalogue of Microorganisms (GCM) 10K type strain sequencing project: providing services to taxonomists for standard genome sequencing and annotation.</title>
        <authorList>
            <consortium name="The Broad Institute Genomics Platform"/>
            <consortium name="The Broad Institute Genome Sequencing Center for Infectious Disease"/>
            <person name="Wu L."/>
            <person name="Ma J."/>
        </authorList>
    </citation>
    <scope>NUCLEOTIDE SEQUENCE [LARGE SCALE GENOMIC DNA]</scope>
    <source>
        <strain evidence="4">NBRC 105830</strain>
    </source>
</reference>
<evidence type="ECO:0000259" key="1">
    <source>
        <dbReference type="Pfam" id="PF00483"/>
    </source>
</evidence>
<dbReference type="Pfam" id="PF22640">
    <property type="entry name" value="ManC_GMP_beta-helix"/>
    <property type="match status" value="1"/>
</dbReference>
<evidence type="ECO:0000259" key="2">
    <source>
        <dbReference type="Pfam" id="PF22640"/>
    </source>
</evidence>
<proteinExistence type="predicted"/>
<evidence type="ECO:0000313" key="4">
    <source>
        <dbReference type="Proteomes" id="UP001157109"/>
    </source>
</evidence>
<dbReference type="InterPro" id="IPR049577">
    <property type="entry name" value="GMPP_N"/>
</dbReference>
<dbReference type="Proteomes" id="UP001157109">
    <property type="component" value="Unassembled WGS sequence"/>
</dbReference>
<evidence type="ECO:0000313" key="3">
    <source>
        <dbReference type="EMBL" id="GMA20426.1"/>
    </source>
</evidence>